<dbReference type="VEuPathDB" id="FungiDB:RhiirA1_476493"/>
<evidence type="ECO:0008006" key="3">
    <source>
        <dbReference type="Google" id="ProtNLM"/>
    </source>
</evidence>
<dbReference type="VEuPathDB" id="FungiDB:RhiirA1_477592"/>
<dbReference type="VEuPathDB" id="FungiDB:FUN_004721"/>
<dbReference type="SUPFAM" id="SSF53098">
    <property type="entry name" value="Ribonuclease H-like"/>
    <property type="match status" value="1"/>
</dbReference>
<dbReference type="InterPro" id="IPR012337">
    <property type="entry name" value="RNaseH-like_sf"/>
</dbReference>
<evidence type="ECO:0000313" key="1">
    <source>
        <dbReference type="EMBL" id="PKC00790.1"/>
    </source>
</evidence>
<reference evidence="1 2" key="2">
    <citation type="submission" date="2017-09" db="EMBL/GenBank/DDBJ databases">
        <title>Extensive intraspecific genome diversity in a model arbuscular mycorrhizal fungus.</title>
        <authorList>
            <person name="Chen E.C."/>
            <person name="Morin E."/>
            <person name="Beaudet D."/>
            <person name="Noel J."/>
            <person name="Ndikumana S."/>
            <person name="Charron P."/>
            <person name="St-Onge C."/>
            <person name="Giorgi J."/>
            <person name="Grigoriev I.V."/>
            <person name="Roux C."/>
            <person name="Martin F.M."/>
            <person name="Corradi N."/>
        </authorList>
    </citation>
    <scope>NUCLEOTIDE SEQUENCE [LARGE SCALE GENOMIC DNA]</scope>
    <source>
        <strain evidence="1 2">A5</strain>
    </source>
</reference>
<dbReference type="Proteomes" id="UP000232722">
    <property type="component" value="Unassembled WGS sequence"/>
</dbReference>
<dbReference type="AlphaFoldDB" id="A0A2N0P1T7"/>
<dbReference type="EMBL" id="LLXJ01001782">
    <property type="protein sequence ID" value="PKC00790.1"/>
    <property type="molecule type" value="Genomic_DNA"/>
</dbReference>
<gene>
    <name evidence="1" type="ORF">RhiirA5_427691</name>
</gene>
<name>A0A2N0P1T7_9GLOM</name>
<accession>A0A2N0P1T7</accession>
<comment type="caution">
    <text evidence="1">The sequence shown here is derived from an EMBL/GenBank/DDBJ whole genome shotgun (WGS) entry which is preliminary data.</text>
</comment>
<protein>
    <recommendedName>
        <fullName evidence="3">DUF659 domain-containing protein</fullName>
    </recommendedName>
</protein>
<proteinExistence type="predicted"/>
<organism evidence="1 2">
    <name type="scientific">Rhizophagus irregularis</name>
    <dbReference type="NCBI Taxonomy" id="588596"/>
    <lineage>
        <taxon>Eukaryota</taxon>
        <taxon>Fungi</taxon>
        <taxon>Fungi incertae sedis</taxon>
        <taxon>Mucoromycota</taxon>
        <taxon>Glomeromycotina</taxon>
        <taxon>Glomeromycetes</taxon>
        <taxon>Glomerales</taxon>
        <taxon>Glomeraceae</taxon>
        <taxon>Rhizophagus</taxon>
    </lineage>
</organism>
<sequence length="212" mass="24475">MNQFGRCRISSEIFSSSISSHNVKSSFILAKFMTESEAFAIADIPLEKVNSLLPFFKKHVKNGGSIPHAPTLRQIYLPNIFDKHYQSLKLLFDSKPVAIIMDETTDDCARSVVNTLFCYRHETKLVSVDFLERVTNTTMGQVLTTILTHFNISFNLPRLFLSDSAAYMKKCYREVLLPLMPQLIHVPCCAHIINLIGDFWFGFCYNHYYYYF</sequence>
<evidence type="ECO:0000313" key="2">
    <source>
        <dbReference type="Proteomes" id="UP000232722"/>
    </source>
</evidence>
<reference evidence="1 2" key="1">
    <citation type="submission" date="2016-04" db="EMBL/GenBank/DDBJ databases">
        <title>Genome analyses suggest a sexual origin of heterokaryosis in a supposedly ancient asexual fungus.</title>
        <authorList>
            <person name="Ropars J."/>
            <person name="Sedzielewska K."/>
            <person name="Noel J."/>
            <person name="Charron P."/>
            <person name="Farinelli L."/>
            <person name="Marton T."/>
            <person name="Kruger M."/>
            <person name="Pelin A."/>
            <person name="Brachmann A."/>
            <person name="Corradi N."/>
        </authorList>
    </citation>
    <scope>NUCLEOTIDE SEQUENCE [LARGE SCALE GENOMIC DNA]</scope>
    <source>
        <strain evidence="1 2">A5</strain>
    </source>
</reference>